<protein>
    <submittedName>
        <fullName evidence="1">Uncharacterized protein</fullName>
    </submittedName>
</protein>
<evidence type="ECO:0000313" key="2">
    <source>
        <dbReference type="Proteomes" id="UP000237105"/>
    </source>
</evidence>
<dbReference type="Proteomes" id="UP000237105">
    <property type="component" value="Unassembled WGS sequence"/>
</dbReference>
<dbReference type="AlphaFoldDB" id="A0A2P5BKG2"/>
<evidence type="ECO:0000313" key="1">
    <source>
        <dbReference type="EMBL" id="PON49256.1"/>
    </source>
</evidence>
<organism evidence="1 2">
    <name type="scientific">Parasponia andersonii</name>
    <name type="common">Sponia andersonii</name>
    <dbReference type="NCBI Taxonomy" id="3476"/>
    <lineage>
        <taxon>Eukaryota</taxon>
        <taxon>Viridiplantae</taxon>
        <taxon>Streptophyta</taxon>
        <taxon>Embryophyta</taxon>
        <taxon>Tracheophyta</taxon>
        <taxon>Spermatophyta</taxon>
        <taxon>Magnoliopsida</taxon>
        <taxon>eudicotyledons</taxon>
        <taxon>Gunneridae</taxon>
        <taxon>Pentapetalae</taxon>
        <taxon>rosids</taxon>
        <taxon>fabids</taxon>
        <taxon>Rosales</taxon>
        <taxon>Cannabaceae</taxon>
        <taxon>Parasponia</taxon>
    </lineage>
</organism>
<name>A0A2P5BKG2_PARAD</name>
<sequence length="119" mass="13427">MNVLALQIRDHRWEPIWLKLRSHGDLSGKLLRISAMFLPIVVTMASLSIQNQDPELPPSQMMELLDSLRKKTPYVSGYADPSLSSVSLVKMCSYPVNPYLVISSSQVTPRKGVRRNTKC</sequence>
<dbReference type="EMBL" id="JXTB01000264">
    <property type="protein sequence ID" value="PON49256.1"/>
    <property type="molecule type" value="Genomic_DNA"/>
</dbReference>
<accession>A0A2P5BKG2</accession>
<comment type="caution">
    <text evidence="1">The sequence shown here is derived from an EMBL/GenBank/DDBJ whole genome shotgun (WGS) entry which is preliminary data.</text>
</comment>
<gene>
    <name evidence="1" type="ORF">PanWU01x14_231310</name>
</gene>
<reference evidence="2" key="1">
    <citation type="submission" date="2016-06" db="EMBL/GenBank/DDBJ databases">
        <title>Parallel loss of symbiosis genes in relatives of nitrogen-fixing non-legume Parasponia.</title>
        <authorList>
            <person name="Van Velzen R."/>
            <person name="Holmer R."/>
            <person name="Bu F."/>
            <person name="Rutten L."/>
            <person name="Van Zeijl A."/>
            <person name="Liu W."/>
            <person name="Santuari L."/>
            <person name="Cao Q."/>
            <person name="Sharma T."/>
            <person name="Shen D."/>
            <person name="Roswanjaya Y."/>
            <person name="Wardhani T."/>
            <person name="Kalhor M.S."/>
            <person name="Jansen J."/>
            <person name="Van den Hoogen J."/>
            <person name="Gungor B."/>
            <person name="Hartog M."/>
            <person name="Hontelez J."/>
            <person name="Verver J."/>
            <person name="Yang W.-C."/>
            <person name="Schijlen E."/>
            <person name="Repin R."/>
            <person name="Schilthuizen M."/>
            <person name="Schranz E."/>
            <person name="Heidstra R."/>
            <person name="Miyata K."/>
            <person name="Fedorova E."/>
            <person name="Kohlen W."/>
            <person name="Bisseling T."/>
            <person name="Smit S."/>
            <person name="Geurts R."/>
        </authorList>
    </citation>
    <scope>NUCLEOTIDE SEQUENCE [LARGE SCALE GENOMIC DNA]</scope>
    <source>
        <strain evidence="2">cv. WU1-14</strain>
    </source>
</reference>
<keyword evidence="2" id="KW-1185">Reference proteome</keyword>
<proteinExistence type="predicted"/>